<protein>
    <submittedName>
        <fullName evidence="9">Endospore germination permease</fullName>
    </submittedName>
</protein>
<feature type="transmembrane region" description="Helical" evidence="8">
    <location>
        <begin position="42"/>
        <end position="64"/>
    </location>
</feature>
<feature type="transmembrane region" description="Helical" evidence="8">
    <location>
        <begin position="183"/>
        <end position="203"/>
    </location>
</feature>
<evidence type="ECO:0000256" key="8">
    <source>
        <dbReference type="SAM" id="Phobius"/>
    </source>
</evidence>
<dbReference type="Pfam" id="PF03845">
    <property type="entry name" value="Spore_permease"/>
    <property type="match status" value="1"/>
</dbReference>
<evidence type="ECO:0000256" key="3">
    <source>
        <dbReference type="ARBA" id="ARBA00022448"/>
    </source>
</evidence>
<dbReference type="InterPro" id="IPR004761">
    <property type="entry name" value="Spore_GerAB"/>
</dbReference>
<keyword evidence="7 8" id="KW-0472">Membrane</keyword>
<name>A0ABU7VUX7_9BACL</name>
<feature type="transmembrane region" description="Helical" evidence="8">
    <location>
        <begin position="215"/>
        <end position="238"/>
    </location>
</feature>
<feature type="transmembrane region" description="Helical" evidence="8">
    <location>
        <begin position="305"/>
        <end position="325"/>
    </location>
</feature>
<dbReference type="PANTHER" id="PTHR34975:SF2">
    <property type="entry name" value="SPORE GERMINATION PROTEIN A2"/>
    <property type="match status" value="1"/>
</dbReference>
<dbReference type="RefSeq" id="WP_331846934.1">
    <property type="nucleotide sequence ID" value="NZ_JAZHPZ010000005.1"/>
</dbReference>
<dbReference type="PANTHER" id="PTHR34975">
    <property type="entry name" value="SPORE GERMINATION PROTEIN A2"/>
    <property type="match status" value="1"/>
</dbReference>
<evidence type="ECO:0000313" key="9">
    <source>
        <dbReference type="EMBL" id="MEF2966722.1"/>
    </source>
</evidence>
<dbReference type="NCBIfam" id="TIGR00912">
    <property type="entry name" value="2A0309"/>
    <property type="match status" value="1"/>
</dbReference>
<gene>
    <name evidence="9" type="ORF">V3851_12850</name>
</gene>
<comment type="subcellular location">
    <subcellularLocation>
        <location evidence="1">Membrane</location>
        <topology evidence="1">Multi-pass membrane protein</topology>
    </subcellularLocation>
</comment>
<sequence length="364" mass="41348">MEKAAIPLHQVFWMFVCSRFILNLVSNPFFNELANDRDIIPALIIGVPVQLIYAVPFLLLWLKYPERSLIEYSSSILGRFLGKIVGLLYIGYFLMQTAITVRFFDDFLVTRFFYHTPMEAIGLGLLVIVVYAVYMGVEVIGRCASVLVPVIFFGMLLLVALAFSQAHGYNVAPTWETSPGEFMITMLPTATRWSELAWTAVLFPLIRKRQNIKPAVFGGIIFVNFLFFIVNVSVVAIFGPVSVKNIRFPTLEMVQSVSVGEFLDRVESLVLGLWVFGAFVKTAIFFYVCVQCVTEWFKLKDRKPLIIPMGIIVYLLSILLFSNIVELSIFSGTVIPIDFAFTFLLPLLMLLIYFVKKPFQKRSS</sequence>
<feature type="transmembrane region" description="Helical" evidence="8">
    <location>
        <begin position="146"/>
        <end position="163"/>
    </location>
</feature>
<dbReference type="Proteomes" id="UP001306950">
    <property type="component" value="Unassembled WGS sequence"/>
</dbReference>
<feature type="transmembrane region" description="Helical" evidence="8">
    <location>
        <begin position="337"/>
        <end position="355"/>
    </location>
</feature>
<feature type="transmembrane region" description="Helical" evidence="8">
    <location>
        <begin position="76"/>
        <end position="94"/>
    </location>
</feature>
<comment type="similarity">
    <text evidence="2">Belongs to the amino acid-polyamine-organocation (APC) superfamily. Spore germination protein (SGP) (TC 2.A.3.9) family.</text>
</comment>
<evidence type="ECO:0000256" key="5">
    <source>
        <dbReference type="ARBA" id="ARBA00022692"/>
    </source>
</evidence>
<evidence type="ECO:0000256" key="7">
    <source>
        <dbReference type="ARBA" id="ARBA00023136"/>
    </source>
</evidence>
<evidence type="ECO:0000256" key="6">
    <source>
        <dbReference type="ARBA" id="ARBA00022989"/>
    </source>
</evidence>
<evidence type="ECO:0000256" key="2">
    <source>
        <dbReference type="ARBA" id="ARBA00007998"/>
    </source>
</evidence>
<feature type="transmembrane region" description="Helical" evidence="8">
    <location>
        <begin position="271"/>
        <end position="293"/>
    </location>
</feature>
<reference evidence="9 10" key="1">
    <citation type="submission" date="2024-02" db="EMBL/GenBank/DDBJ databases">
        <title>A nitrogen-fixing paenibacillus bacterium.</title>
        <authorList>
            <person name="Zhang W.L."/>
            <person name="Chen S.F."/>
        </authorList>
    </citation>
    <scope>NUCLEOTIDE SEQUENCE [LARGE SCALE GENOMIC DNA]</scope>
    <source>
        <strain evidence="9 10">M1</strain>
    </source>
</reference>
<organism evidence="9 10">
    <name type="scientific">Paenibacillus haidiansis</name>
    <dbReference type="NCBI Taxonomy" id="1574488"/>
    <lineage>
        <taxon>Bacteria</taxon>
        <taxon>Bacillati</taxon>
        <taxon>Bacillota</taxon>
        <taxon>Bacilli</taxon>
        <taxon>Bacillales</taxon>
        <taxon>Paenibacillaceae</taxon>
        <taxon>Paenibacillus</taxon>
    </lineage>
</organism>
<evidence type="ECO:0000256" key="4">
    <source>
        <dbReference type="ARBA" id="ARBA00022544"/>
    </source>
</evidence>
<keyword evidence="10" id="KW-1185">Reference proteome</keyword>
<feature type="transmembrane region" description="Helical" evidence="8">
    <location>
        <begin position="12"/>
        <end position="30"/>
    </location>
</feature>
<keyword evidence="4" id="KW-0309">Germination</keyword>
<keyword evidence="3" id="KW-0813">Transport</keyword>
<accession>A0ABU7VUX7</accession>
<dbReference type="EMBL" id="JAZHPZ010000005">
    <property type="protein sequence ID" value="MEF2966722.1"/>
    <property type="molecule type" value="Genomic_DNA"/>
</dbReference>
<keyword evidence="5 8" id="KW-0812">Transmembrane</keyword>
<proteinExistence type="inferred from homology"/>
<keyword evidence="6 8" id="KW-1133">Transmembrane helix</keyword>
<feature type="transmembrane region" description="Helical" evidence="8">
    <location>
        <begin position="114"/>
        <end position="134"/>
    </location>
</feature>
<evidence type="ECO:0000313" key="10">
    <source>
        <dbReference type="Proteomes" id="UP001306950"/>
    </source>
</evidence>
<comment type="caution">
    <text evidence="9">The sequence shown here is derived from an EMBL/GenBank/DDBJ whole genome shotgun (WGS) entry which is preliminary data.</text>
</comment>
<evidence type="ECO:0000256" key="1">
    <source>
        <dbReference type="ARBA" id="ARBA00004141"/>
    </source>
</evidence>